<comment type="caution">
    <text evidence="4">The sequence shown here is derived from an EMBL/GenBank/DDBJ whole genome shotgun (WGS) entry which is preliminary data.</text>
</comment>
<evidence type="ECO:0000259" key="3">
    <source>
        <dbReference type="Pfam" id="PF00419"/>
    </source>
</evidence>
<gene>
    <name evidence="4" type="ORF">WJ96_20235</name>
</gene>
<dbReference type="GO" id="GO:0043709">
    <property type="term" value="P:cell adhesion involved in single-species biofilm formation"/>
    <property type="evidence" value="ECO:0007669"/>
    <property type="project" value="TreeGrafter"/>
</dbReference>
<dbReference type="InterPro" id="IPR008966">
    <property type="entry name" value="Adhesion_dom_sf"/>
</dbReference>
<feature type="signal peptide" evidence="2">
    <location>
        <begin position="1"/>
        <end position="24"/>
    </location>
</feature>
<dbReference type="RefSeq" id="WP_059956592.1">
    <property type="nucleotide sequence ID" value="NZ_LPBJ01000095.1"/>
</dbReference>
<keyword evidence="5" id="KW-1185">Reference proteome</keyword>
<feature type="chain" id="PRO_5044014122" description="Fimbrial-type adhesion domain-containing protein" evidence="2">
    <location>
        <begin position="25"/>
        <end position="179"/>
    </location>
</feature>
<dbReference type="GO" id="GO:0009289">
    <property type="term" value="C:pilus"/>
    <property type="evidence" value="ECO:0007669"/>
    <property type="project" value="InterPro"/>
</dbReference>
<dbReference type="InterPro" id="IPR036937">
    <property type="entry name" value="Adhesion_dom_fimbrial_sf"/>
</dbReference>
<evidence type="ECO:0000313" key="4">
    <source>
        <dbReference type="EMBL" id="KVP89330.1"/>
    </source>
</evidence>
<evidence type="ECO:0000313" key="5">
    <source>
        <dbReference type="Proteomes" id="UP000056453"/>
    </source>
</evidence>
<feature type="domain" description="Fimbrial-type adhesion" evidence="3">
    <location>
        <begin position="33"/>
        <end position="179"/>
    </location>
</feature>
<dbReference type="AlphaFoldDB" id="A0AAW3MQF2"/>
<organism evidence="4 5">
    <name type="scientific">Burkholderia ubonensis</name>
    <dbReference type="NCBI Taxonomy" id="101571"/>
    <lineage>
        <taxon>Bacteria</taxon>
        <taxon>Pseudomonadati</taxon>
        <taxon>Pseudomonadota</taxon>
        <taxon>Betaproteobacteria</taxon>
        <taxon>Burkholderiales</taxon>
        <taxon>Burkholderiaceae</taxon>
        <taxon>Burkholderia</taxon>
        <taxon>Burkholderia cepacia complex</taxon>
    </lineage>
</organism>
<dbReference type="PANTHER" id="PTHR33420:SF3">
    <property type="entry name" value="FIMBRIAL SUBUNIT ELFA"/>
    <property type="match status" value="1"/>
</dbReference>
<accession>A0AAW3MQF2</accession>
<protein>
    <recommendedName>
        <fullName evidence="3">Fimbrial-type adhesion domain-containing protein</fullName>
    </recommendedName>
</protein>
<dbReference type="Pfam" id="PF00419">
    <property type="entry name" value="Fimbrial"/>
    <property type="match status" value="1"/>
</dbReference>
<evidence type="ECO:0000256" key="1">
    <source>
        <dbReference type="ARBA" id="ARBA00022729"/>
    </source>
</evidence>
<sequence length="179" mass="18962">MKEKAISFVAAASLGLVVAPAAFAADEQQGRVTFNGELTADTCTIDATSLDQTVQLPKVSTNKLAAKGDAYGSKPFDIKVTNCPATVKKIAAHFEVVNMHPETRTLTNLEPEATAAKNVTVQLLNADGSVVKVGDEGKYFDVSDSTHDATMTYAGQYYALGATTAGKVTTFTRFTLAYQ</sequence>
<dbReference type="Gene3D" id="2.60.40.1090">
    <property type="entry name" value="Fimbrial-type adhesion domain"/>
    <property type="match status" value="1"/>
</dbReference>
<name>A0AAW3MQF2_9BURK</name>
<dbReference type="EMBL" id="LPBJ01000095">
    <property type="protein sequence ID" value="KVP89330.1"/>
    <property type="molecule type" value="Genomic_DNA"/>
</dbReference>
<dbReference type="InterPro" id="IPR050263">
    <property type="entry name" value="Bact_Fimbrial_Adh_Pro"/>
</dbReference>
<keyword evidence="1 2" id="KW-0732">Signal</keyword>
<dbReference type="Proteomes" id="UP000056453">
    <property type="component" value="Unassembled WGS sequence"/>
</dbReference>
<dbReference type="PANTHER" id="PTHR33420">
    <property type="entry name" value="FIMBRIAL SUBUNIT ELFA-RELATED"/>
    <property type="match status" value="1"/>
</dbReference>
<dbReference type="SUPFAM" id="SSF49401">
    <property type="entry name" value="Bacterial adhesins"/>
    <property type="match status" value="1"/>
</dbReference>
<dbReference type="InterPro" id="IPR000259">
    <property type="entry name" value="Adhesion_dom_fimbrial"/>
</dbReference>
<reference evidence="4 5" key="1">
    <citation type="submission" date="2015-11" db="EMBL/GenBank/DDBJ databases">
        <title>Expanding the genomic diversity of Burkholderia species for the development of highly accurate diagnostics.</title>
        <authorList>
            <person name="Sahl J."/>
            <person name="Keim P."/>
            <person name="Wagner D."/>
        </authorList>
    </citation>
    <scope>NUCLEOTIDE SEQUENCE [LARGE SCALE GENOMIC DNA]</scope>
    <source>
        <strain evidence="4 5">MSMB1808WGS</strain>
    </source>
</reference>
<proteinExistence type="predicted"/>
<evidence type="ECO:0000256" key="2">
    <source>
        <dbReference type="SAM" id="SignalP"/>
    </source>
</evidence>